<dbReference type="PROSITE" id="PS00893">
    <property type="entry name" value="NUDIX_BOX"/>
    <property type="match status" value="1"/>
</dbReference>
<dbReference type="PANTHER" id="PTHR21340:SF0">
    <property type="entry name" value="BIS(5'-NUCLEOSYL)-TETRAPHOSPHATASE [ASYMMETRICAL]"/>
    <property type="match status" value="1"/>
</dbReference>
<dbReference type="InterPro" id="IPR051325">
    <property type="entry name" value="Nudix_hydrolase_domain"/>
</dbReference>
<dbReference type="InterPro" id="IPR000086">
    <property type="entry name" value="NUDIX_hydrolase_dom"/>
</dbReference>
<dbReference type="GO" id="GO:0006167">
    <property type="term" value="P:AMP biosynthetic process"/>
    <property type="evidence" value="ECO:0007669"/>
    <property type="project" value="TreeGrafter"/>
</dbReference>
<keyword evidence="4" id="KW-1185">Reference proteome</keyword>
<dbReference type="RefSeq" id="WP_246840106.1">
    <property type="nucleotide sequence ID" value="NZ_CP122563.1"/>
</dbReference>
<dbReference type="InterPro" id="IPR015797">
    <property type="entry name" value="NUDIX_hydrolase-like_dom_sf"/>
</dbReference>
<organism evidence="3 4">
    <name type="scientific">Auritidibacter ignavus</name>
    <dbReference type="NCBI Taxonomy" id="678932"/>
    <lineage>
        <taxon>Bacteria</taxon>
        <taxon>Bacillati</taxon>
        <taxon>Actinomycetota</taxon>
        <taxon>Actinomycetes</taxon>
        <taxon>Micrococcales</taxon>
        <taxon>Micrococcaceae</taxon>
        <taxon>Auritidibacter</taxon>
    </lineage>
</organism>
<dbReference type="InterPro" id="IPR020084">
    <property type="entry name" value="NUDIX_hydrolase_CS"/>
</dbReference>
<keyword evidence="1 3" id="KW-0378">Hydrolase</keyword>
<dbReference type="Pfam" id="PF00293">
    <property type="entry name" value="NUDIX"/>
    <property type="match status" value="1"/>
</dbReference>
<dbReference type="CDD" id="cd03673">
    <property type="entry name" value="NUDIX_Ap6A_hydrolase"/>
    <property type="match status" value="1"/>
</dbReference>
<dbReference type="AlphaFoldDB" id="A0AAJ6AGR7"/>
<proteinExistence type="predicted"/>
<dbReference type="InterPro" id="IPR013078">
    <property type="entry name" value="His_Pase_superF_clade-1"/>
</dbReference>
<dbReference type="PROSITE" id="PS51462">
    <property type="entry name" value="NUDIX"/>
    <property type="match status" value="1"/>
</dbReference>
<gene>
    <name evidence="3" type="ORF">QDX21_12535</name>
</gene>
<dbReference type="SUPFAM" id="SSF55811">
    <property type="entry name" value="Nudix"/>
    <property type="match status" value="1"/>
</dbReference>
<feature type="domain" description="Nudix hydrolase" evidence="2">
    <location>
        <begin position="27"/>
        <end position="154"/>
    </location>
</feature>
<dbReference type="GeneID" id="83696675"/>
<dbReference type="PANTHER" id="PTHR21340">
    <property type="entry name" value="DIADENOSINE 5,5-P1,P4-TETRAPHOSPHATE PYROPHOSPHOHYDROLASE MUTT"/>
    <property type="match status" value="1"/>
</dbReference>
<dbReference type="Gene3D" id="3.40.50.1240">
    <property type="entry name" value="Phosphoglycerate mutase-like"/>
    <property type="match status" value="1"/>
</dbReference>
<dbReference type="InterPro" id="IPR029033">
    <property type="entry name" value="His_PPase_superfam"/>
</dbReference>
<dbReference type="Gene3D" id="3.90.79.10">
    <property type="entry name" value="Nucleoside Triphosphate Pyrophosphohydrolase"/>
    <property type="match status" value="1"/>
</dbReference>
<protein>
    <submittedName>
        <fullName evidence="3">NUDIX hydrolase</fullName>
    </submittedName>
</protein>
<dbReference type="GO" id="GO:0006754">
    <property type="term" value="P:ATP biosynthetic process"/>
    <property type="evidence" value="ECO:0007669"/>
    <property type="project" value="TreeGrafter"/>
</dbReference>
<dbReference type="EMBL" id="CP122566">
    <property type="protein sequence ID" value="WGH93096.1"/>
    <property type="molecule type" value="Genomic_DNA"/>
</dbReference>
<accession>A0AAJ6AGR7</accession>
<reference evidence="3 4" key="1">
    <citation type="submission" date="2023-03" db="EMBL/GenBank/DDBJ databases">
        <title>Complete genome sequences of several Auritidibacter ignavus strains isolated from ear infections.</title>
        <authorList>
            <person name="Baehr T."/>
            <person name="Baumhoegger A.M."/>
        </authorList>
    </citation>
    <scope>NUCLEOTIDE SEQUENCE [LARGE SCALE GENOMIC DNA]</scope>
    <source>
        <strain evidence="3 4">BABAE-6</strain>
    </source>
</reference>
<evidence type="ECO:0000256" key="1">
    <source>
        <dbReference type="ARBA" id="ARBA00022801"/>
    </source>
</evidence>
<dbReference type="SUPFAM" id="SSF53254">
    <property type="entry name" value="Phosphoglycerate mutase-like"/>
    <property type="match status" value="1"/>
</dbReference>
<dbReference type="GO" id="GO:0004081">
    <property type="term" value="F:bis(5'-nucleosyl)-tetraphosphatase (asymmetrical) activity"/>
    <property type="evidence" value="ECO:0007669"/>
    <property type="project" value="TreeGrafter"/>
</dbReference>
<evidence type="ECO:0000313" key="3">
    <source>
        <dbReference type="EMBL" id="WGH93096.1"/>
    </source>
</evidence>
<evidence type="ECO:0000259" key="2">
    <source>
        <dbReference type="PROSITE" id="PS51462"/>
    </source>
</evidence>
<sequence length="340" mass="39005">MSSVAEYIQDLTAQRTSSAVEDPGPASDIVACGILPWRCERGALEVLLIHRPRYDDWSWPKGKLDEEETLPECAIRETREEINLDVELGIPLPIIRYQVEGKSKEVWYWAAEVTTQQPRADQGEVDRVEWLSVEQARQRLTNDNDHQPLDALVEAFENKTLRTRPCLFLRHAKAKPRSSWSRAESERPLAATGRRQAWTVKRLLEAWSPQRVISSPWVRCMQTVAPFAKQAKRNVKQRDILTEKQAGKKASKATKEFLAQLGKNRPRVICTHRPVFPRIFEAIKAHLKKYAESKDLRDRLLNALPTDNPYVSPGAVIVVHQAVDRQLRIVSVEIYDSYDL</sequence>
<dbReference type="Pfam" id="PF00300">
    <property type="entry name" value="His_Phos_1"/>
    <property type="match status" value="1"/>
</dbReference>
<dbReference type="CDD" id="cd07040">
    <property type="entry name" value="HP"/>
    <property type="match status" value="1"/>
</dbReference>
<name>A0AAJ6AGR7_9MICC</name>
<dbReference type="Proteomes" id="UP001224674">
    <property type="component" value="Chromosome"/>
</dbReference>
<evidence type="ECO:0000313" key="4">
    <source>
        <dbReference type="Proteomes" id="UP001224674"/>
    </source>
</evidence>